<evidence type="ECO:0000313" key="1">
    <source>
        <dbReference type="EMBL" id="CRK92679.1"/>
    </source>
</evidence>
<proteinExistence type="predicted"/>
<gene>
    <name evidence="1" type="ORF">CLUMA_CG006447</name>
</gene>
<sequence>MMNHRDMGIRHQMFLNQLIFGNQFLITRHQSLCQKNLAKLLISIIPFAKVSIDFHKMKAWLRRRKS</sequence>
<protein>
    <submittedName>
        <fullName evidence="1">CLUMA_CG006447, isoform A</fullName>
    </submittedName>
</protein>
<organism evidence="1 2">
    <name type="scientific">Clunio marinus</name>
    <dbReference type="NCBI Taxonomy" id="568069"/>
    <lineage>
        <taxon>Eukaryota</taxon>
        <taxon>Metazoa</taxon>
        <taxon>Ecdysozoa</taxon>
        <taxon>Arthropoda</taxon>
        <taxon>Hexapoda</taxon>
        <taxon>Insecta</taxon>
        <taxon>Pterygota</taxon>
        <taxon>Neoptera</taxon>
        <taxon>Endopterygota</taxon>
        <taxon>Diptera</taxon>
        <taxon>Nematocera</taxon>
        <taxon>Chironomoidea</taxon>
        <taxon>Chironomidae</taxon>
        <taxon>Clunio</taxon>
    </lineage>
</organism>
<dbReference type="Proteomes" id="UP000183832">
    <property type="component" value="Unassembled WGS sequence"/>
</dbReference>
<accession>A0A1J1HX50</accession>
<dbReference type="AlphaFoldDB" id="A0A1J1HX50"/>
<dbReference type="EMBL" id="CVRI01000035">
    <property type="protein sequence ID" value="CRK92679.1"/>
    <property type="molecule type" value="Genomic_DNA"/>
</dbReference>
<keyword evidence="2" id="KW-1185">Reference proteome</keyword>
<reference evidence="1 2" key="1">
    <citation type="submission" date="2015-04" db="EMBL/GenBank/DDBJ databases">
        <authorList>
            <person name="Syromyatnikov M.Y."/>
            <person name="Popov V.N."/>
        </authorList>
    </citation>
    <scope>NUCLEOTIDE SEQUENCE [LARGE SCALE GENOMIC DNA]</scope>
</reference>
<evidence type="ECO:0000313" key="2">
    <source>
        <dbReference type="Proteomes" id="UP000183832"/>
    </source>
</evidence>
<name>A0A1J1HX50_9DIPT</name>